<dbReference type="InterPro" id="IPR036259">
    <property type="entry name" value="MFS_trans_sf"/>
</dbReference>
<dbReference type="Proteomes" id="UP001392437">
    <property type="component" value="Unassembled WGS sequence"/>
</dbReference>
<evidence type="ECO:0000313" key="11">
    <source>
        <dbReference type="Proteomes" id="UP001392437"/>
    </source>
</evidence>
<protein>
    <recommendedName>
        <fullName evidence="9">Major facilitator superfamily (MFS) profile domain-containing protein</fullName>
    </recommendedName>
</protein>
<evidence type="ECO:0000256" key="6">
    <source>
        <dbReference type="ARBA" id="ARBA00023136"/>
    </source>
</evidence>
<comment type="caution">
    <text evidence="10">The sequence shown here is derived from an EMBL/GenBank/DDBJ whole genome shotgun (WGS) entry which is preliminary data.</text>
</comment>
<comment type="subcellular location">
    <subcellularLocation>
        <location evidence="1">Membrane</location>
        <topology evidence="1">Multi-pass membrane protein</topology>
    </subcellularLocation>
</comment>
<evidence type="ECO:0000256" key="4">
    <source>
        <dbReference type="ARBA" id="ARBA00022692"/>
    </source>
</evidence>
<keyword evidence="5 8" id="KW-1133">Transmembrane helix</keyword>
<dbReference type="PROSITE" id="PS50850">
    <property type="entry name" value="MFS"/>
    <property type="match status" value="1"/>
</dbReference>
<evidence type="ECO:0000256" key="5">
    <source>
        <dbReference type="ARBA" id="ARBA00022989"/>
    </source>
</evidence>
<gene>
    <name evidence="10" type="ORF">PG999_014249</name>
</gene>
<feature type="transmembrane region" description="Helical" evidence="8">
    <location>
        <begin position="344"/>
        <end position="363"/>
    </location>
</feature>
<proteinExistence type="inferred from homology"/>
<dbReference type="GO" id="GO:0016020">
    <property type="term" value="C:membrane"/>
    <property type="evidence" value="ECO:0007669"/>
    <property type="project" value="UniProtKB-SubCell"/>
</dbReference>
<feature type="transmembrane region" description="Helical" evidence="8">
    <location>
        <begin position="404"/>
        <end position="425"/>
    </location>
</feature>
<dbReference type="SUPFAM" id="SSF103473">
    <property type="entry name" value="MFS general substrate transporter"/>
    <property type="match status" value="1"/>
</dbReference>
<feature type="transmembrane region" description="Helical" evidence="8">
    <location>
        <begin position="437"/>
        <end position="458"/>
    </location>
</feature>
<organism evidence="10 11">
    <name type="scientific">Apiospora kogelbergensis</name>
    <dbReference type="NCBI Taxonomy" id="1337665"/>
    <lineage>
        <taxon>Eukaryota</taxon>
        <taxon>Fungi</taxon>
        <taxon>Dikarya</taxon>
        <taxon>Ascomycota</taxon>
        <taxon>Pezizomycotina</taxon>
        <taxon>Sordariomycetes</taxon>
        <taxon>Xylariomycetidae</taxon>
        <taxon>Amphisphaeriales</taxon>
        <taxon>Apiosporaceae</taxon>
        <taxon>Apiospora</taxon>
    </lineage>
</organism>
<comment type="similarity">
    <text evidence="2 7">Belongs to the major facilitator superfamily. Sugar transporter (TC 2.A.1.1) family.</text>
</comment>
<accession>A0AAW0QAK6</accession>
<dbReference type="InterPro" id="IPR003663">
    <property type="entry name" value="Sugar/inositol_transpt"/>
</dbReference>
<evidence type="ECO:0000256" key="3">
    <source>
        <dbReference type="ARBA" id="ARBA00022448"/>
    </source>
</evidence>
<dbReference type="NCBIfam" id="TIGR00879">
    <property type="entry name" value="SP"/>
    <property type="match status" value="1"/>
</dbReference>
<keyword evidence="4 8" id="KW-0812">Transmembrane</keyword>
<keyword evidence="11" id="KW-1185">Reference proteome</keyword>
<sequence length="522" mass="57060">MEKVKSDSQIPYVAGVEQVDSKKDQIAADHELEHELTVRDVIRNHPRLVWWCFFWAMASVGWGFDAQINGAALSVESFRRDFGYIFEGKAVLPANWQIAFNTVSSVGQFFGCFLCSWLADRVGRKRALLAGLVLATGGIFGEMFSSANAAFVVSKLILGFGLGFYLTLAPMVTSEISPVVLRGITTAGVNLGIAVGQLLSNAVIKAFGERPDRWAYRGPFACQLFFCVFLLCGLPFAPDTPWFLLRQGRRDDARKAVAALYGTGNGVDIDAKLAVLERTIAEESASQSEQGGIRQCFKGTDRLRTFISMGVFVCQHLVGIVFILGFSTYFFQLAGLETSRSFDLGVGVTACGVFGNFLSWFVVNRFGRRSIFLLGMVSLVTILLLIGILDVVPTAAAKWVQSGLTVVWAFAYFATLGAMAFAVLGETSSTRLRAPTMALATATQAIMGIIMNFAIPYMVNPDEGNLKGKVGFIFGGLGALATVWSWFYVPELKGRTFDEIDRMFHDRVPPRKMGSHTLTTGI</sequence>
<evidence type="ECO:0000256" key="2">
    <source>
        <dbReference type="ARBA" id="ARBA00010992"/>
    </source>
</evidence>
<name>A0AAW0QAK6_9PEZI</name>
<dbReference type="AlphaFoldDB" id="A0AAW0QAK6"/>
<feature type="transmembrane region" description="Helical" evidence="8">
    <location>
        <begin position="370"/>
        <end position="392"/>
    </location>
</feature>
<dbReference type="InterPro" id="IPR005828">
    <property type="entry name" value="MFS_sugar_transport-like"/>
</dbReference>
<keyword evidence="3 7" id="KW-0813">Transport</keyword>
<keyword evidence="6 8" id="KW-0472">Membrane</keyword>
<dbReference type="GO" id="GO:0005351">
    <property type="term" value="F:carbohydrate:proton symporter activity"/>
    <property type="evidence" value="ECO:0007669"/>
    <property type="project" value="TreeGrafter"/>
</dbReference>
<feature type="transmembrane region" description="Helical" evidence="8">
    <location>
        <begin position="150"/>
        <end position="168"/>
    </location>
</feature>
<dbReference type="PANTHER" id="PTHR48022">
    <property type="entry name" value="PLASTIDIC GLUCOSE TRANSPORTER 4"/>
    <property type="match status" value="1"/>
</dbReference>
<feature type="domain" description="Major facilitator superfamily (MFS) profile" evidence="9">
    <location>
        <begin position="51"/>
        <end position="493"/>
    </location>
</feature>
<feature type="transmembrane region" description="Helical" evidence="8">
    <location>
        <begin position="220"/>
        <end position="245"/>
    </location>
</feature>
<feature type="transmembrane region" description="Helical" evidence="8">
    <location>
        <begin position="306"/>
        <end position="332"/>
    </location>
</feature>
<evidence type="ECO:0000313" key="10">
    <source>
        <dbReference type="EMBL" id="KAK8096227.1"/>
    </source>
</evidence>
<dbReference type="PANTHER" id="PTHR48022:SF51">
    <property type="entry name" value="ALPHA-GLUCOSIDE TRANSPORTER, PUTATIVE (AFU_ORTHOLOGUE AFUA_6G11920)-RELATED"/>
    <property type="match status" value="1"/>
</dbReference>
<evidence type="ECO:0000256" key="1">
    <source>
        <dbReference type="ARBA" id="ARBA00004141"/>
    </source>
</evidence>
<dbReference type="InterPro" id="IPR020846">
    <property type="entry name" value="MFS_dom"/>
</dbReference>
<evidence type="ECO:0000259" key="9">
    <source>
        <dbReference type="PROSITE" id="PS50850"/>
    </source>
</evidence>
<dbReference type="InterPro" id="IPR050360">
    <property type="entry name" value="MFS_Sugar_Transporters"/>
</dbReference>
<dbReference type="FunFam" id="1.20.1250.20:FF:000078">
    <property type="entry name" value="MFS maltose transporter, putative"/>
    <property type="match status" value="1"/>
</dbReference>
<feature type="transmembrane region" description="Helical" evidence="8">
    <location>
        <begin position="98"/>
        <end position="119"/>
    </location>
</feature>
<feature type="transmembrane region" description="Helical" evidence="8">
    <location>
        <begin position="470"/>
        <end position="489"/>
    </location>
</feature>
<feature type="transmembrane region" description="Helical" evidence="8">
    <location>
        <begin position="180"/>
        <end position="200"/>
    </location>
</feature>
<evidence type="ECO:0000256" key="8">
    <source>
        <dbReference type="SAM" id="Phobius"/>
    </source>
</evidence>
<dbReference type="Gene3D" id="1.20.1250.20">
    <property type="entry name" value="MFS general substrate transporter like domains"/>
    <property type="match status" value="1"/>
</dbReference>
<dbReference type="EMBL" id="JAQQWP010000011">
    <property type="protein sequence ID" value="KAK8096227.1"/>
    <property type="molecule type" value="Genomic_DNA"/>
</dbReference>
<feature type="transmembrane region" description="Helical" evidence="8">
    <location>
        <begin position="126"/>
        <end position="144"/>
    </location>
</feature>
<feature type="transmembrane region" description="Helical" evidence="8">
    <location>
        <begin position="48"/>
        <end position="64"/>
    </location>
</feature>
<reference evidence="10 11" key="1">
    <citation type="submission" date="2023-01" db="EMBL/GenBank/DDBJ databases">
        <title>Analysis of 21 Apiospora genomes using comparative genomics revels a genus with tremendous synthesis potential of carbohydrate active enzymes and secondary metabolites.</title>
        <authorList>
            <person name="Sorensen T."/>
        </authorList>
    </citation>
    <scope>NUCLEOTIDE SEQUENCE [LARGE SCALE GENOMIC DNA]</scope>
    <source>
        <strain evidence="10 11">CBS 117206</strain>
    </source>
</reference>
<dbReference type="Pfam" id="PF00083">
    <property type="entry name" value="Sugar_tr"/>
    <property type="match status" value="1"/>
</dbReference>
<evidence type="ECO:0000256" key="7">
    <source>
        <dbReference type="RuleBase" id="RU003346"/>
    </source>
</evidence>